<dbReference type="Pfam" id="PF26639">
    <property type="entry name" value="Het-6_barrel"/>
    <property type="match status" value="1"/>
</dbReference>
<dbReference type="PANTHER" id="PTHR24148">
    <property type="entry name" value="ANKYRIN REPEAT DOMAIN-CONTAINING PROTEIN 39 HOMOLOG-RELATED"/>
    <property type="match status" value="1"/>
</dbReference>
<accession>A0A2W1GTA6</accession>
<dbReference type="EMBL" id="NQIK02000009">
    <property type="protein sequence ID" value="KAF7566560.1"/>
    <property type="molecule type" value="Genomic_DNA"/>
</dbReference>
<protein>
    <submittedName>
        <fullName evidence="1">PBPe domain containing protein</fullName>
    </submittedName>
</protein>
<dbReference type="InterPro" id="IPR052895">
    <property type="entry name" value="HetReg/Transcr_Mod"/>
</dbReference>
<dbReference type="OrthoDB" id="3557394at2759"/>
<proteinExistence type="predicted"/>
<dbReference type="Proteomes" id="UP000249757">
    <property type="component" value="Unassembled WGS sequence"/>
</dbReference>
<evidence type="ECO:0000313" key="2">
    <source>
        <dbReference type="EMBL" id="KAI1519507.1"/>
    </source>
</evidence>
<gene>
    <name evidence="2" type="ORF">Ptr86124_002635</name>
    <name evidence="1" type="ORF">PtrM4_148800</name>
</gene>
<sequence length="146" mass="16138">MAYIVGRRPVTSRDSFSRTAIFTQRDLEEGIAAIDHTLKTATASRRFFFTSNGYMGMGPKTTMAGDQVFVLKGSKAPFMVIQDRSVIVEGDNWIALISGDDSEEHISATTKLKTSFRLVGDCFAHDLMDGEAFEQADAQIEKVYLA</sequence>
<dbReference type="EMBL" id="NRDI02000002">
    <property type="protein sequence ID" value="KAI1519507.1"/>
    <property type="molecule type" value="Genomic_DNA"/>
</dbReference>
<evidence type="ECO:0000313" key="4">
    <source>
        <dbReference type="Proteomes" id="UP000249757"/>
    </source>
</evidence>
<evidence type="ECO:0000313" key="1">
    <source>
        <dbReference type="EMBL" id="KAF7566560.1"/>
    </source>
</evidence>
<keyword evidence="4" id="KW-1185">Reference proteome</keyword>
<reference evidence="4" key="4">
    <citation type="journal article" date="2022" name="Microb. Genom.">
        <title>A global pangenome for the wheat fungal pathogen Pyrenophora tritici-repentis and prediction of effector protein structural homology.</title>
        <authorList>
            <person name="Moolhuijzen P.M."/>
            <person name="See P.T."/>
            <person name="Shi G."/>
            <person name="Powell H.R."/>
            <person name="Cockram J."/>
            <person name="Jorgensen L.N."/>
            <person name="Benslimane H."/>
            <person name="Strelkov S.E."/>
            <person name="Turner J."/>
            <person name="Liu Z."/>
            <person name="Moffat C.S."/>
        </authorList>
    </citation>
    <scope>NUCLEOTIDE SEQUENCE [LARGE SCALE GENOMIC DNA]</scope>
</reference>
<reference evidence="2" key="3">
    <citation type="journal article" date="2022" name="bioRxiv">
        <title>A global pangenome for the wheat fungal pathogen Pyrenophora tritici-repentis and prediction of effector protein structural homology.</title>
        <authorList>
            <person name="Moolhuijzen P."/>
            <person name="See P.T."/>
            <person name="Shi G."/>
            <person name="Powell H.R."/>
            <person name="Cockram J."/>
            <person name="Jorgensen L.N."/>
            <person name="Benslimane H."/>
            <person name="Strelkov S.E."/>
            <person name="Turner J."/>
            <person name="Liu Z."/>
            <person name="Moffat C.S."/>
        </authorList>
    </citation>
    <scope>NUCLEOTIDE SEQUENCE</scope>
    <source>
        <strain evidence="2">86-124</strain>
    </source>
</reference>
<reference evidence="1" key="1">
    <citation type="journal article" date="2018" name="BMC Genomics">
        <title>Comparative genomics of the wheat fungal pathogen Pyrenophora tritici-repentis reveals chromosomal variations and genome plasticity.</title>
        <authorList>
            <person name="Moolhuijzen P."/>
            <person name="See P.T."/>
            <person name="Hane J.K."/>
            <person name="Shi G."/>
            <person name="Liu Z."/>
            <person name="Oliver R.P."/>
            <person name="Moffat C.S."/>
        </authorList>
    </citation>
    <scope>NUCLEOTIDE SEQUENCE [LARGE SCALE GENOMIC DNA]</scope>
    <source>
        <strain evidence="1">M4</strain>
    </source>
</reference>
<comment type="caution">
    <text evidence="1">The sequence shown here is derived from an EMBL/GenBank/DDBJ whole genome shotgun (WGS) entry which is preliminary data.</text>
</comment>
<organism evidence="1 3">
    <name type="scientific">Pyrenophora tritici-repentis</name>
    <dbReference type="NCBI Taxonomy" id="45151"/>
    <lineage>
        <taxon>Eukaryota</taxon>
        <taxon>Fungi</taxon>
        <taxon>Dikarya</taxon>
        <taxon>Ascomycota</taxon>
        <taxon>Pezizomycotina</taxon>
        <taxon>Dothideomycetes</taxon>
        <taxon>Pleosporomycetidae</taxon>
        <taxon>Pleosporales</taxon>
        <taxon>Pleosporineae</taxon>
        <taxon>Pleosporaceae</taxon>
        <taxon>Pyrenophora</taxon>
    </lineage>
</organism>
<name>A0A2W1GTA6_9PLEO</name>
<dbReference type="PANTHER" id="PTHR24148:SF73">
    <property type="entry name" value="HET DOMAIN PROTEIN (AFU_ORTHOLOGUE AFUA_8G01020)"/>
    <property type="match status" value="1"/>
</dbReference>
<dbReference type="Proteomes" id="UP000245464">
    <property type="component" value="Chromosome 9"/>
</dbReference>
<evidence type="ECO:0000313" key="3">
    <source>
        <dbReference type="Proteomes" id="UP000245464"/>
    </source>
</evidence>
<dbReference type="AlphaFoldDB" id="A0A2W1GTA6"/>
<reference evidence="2" key="2">
    <citation type="submission" date="2021-05" db="EMBL/GenBank/DDBJ databases">
        <authorList>
            <person name="Moolhuijzen P.M."/>
            <person name="Moffat C.S."/>
        </authorList>
    </citation>
    <scope>NUCLEOTIDE SEQUENCE</scope>
    <source>
        <strain evidence="2">86-124</strain>
    </source>
</reference>